<accession>A0A418AFC4</accession>
<evidence type="ECO:0000313" key="2">
    <source>
        <dbReference type="EMBL" id="RHY16408.1"/>
    </source>
</evidence>
<feature type="domain" description="Myb/SANT-like" evidence="1">
    <location>
        <begin position="3"/>
        <end position="56"/>
    </location>
</feature>
<protein>
    <recommendedName>
        <fullName evidence="1">Myb/SANT-like domain-containing protein</fullName>
    </recommendedName>
</protein>
<feature type="non-terminal residue" evidence="2">
    <location>
        <position position="57"/>
    </location>
</feature>
<dbReference type="InterPro" id="IPR024752">
    <property type="entry name" value="Myb/SANT-like_dom"/>
</dbReference>
<keyword evidence="3" id="KW-1185">Reference proteome</keyword>
<organism evidence="2 3">
    <name type="scientific">Aphanomyces invadans</name>
    <dbReference type="NCBI Taxonomy" id="157072"/>
    <lineage>
        <taxon>Eukaryota</taxon>
        <taxon>Sar</taxon>
        <taxon>Stramenopiles</taxon>
        <taxon>Oomycota</taxon>
        <taxon>Saprolegniomycetes</taxon>
        <taxon>Saprolegniales</taxon>
        <taxon>Verrucalvaceae</taxon>
        <taxon>Aphanomyces</taxon>
    </lineage>
</organism>
<dbReference type="Proteomes" id="UP000285060">
    <property type="component" value="Unassembled WGS sequence"/>
</dbReference>
<evidence type="ECO:0000313" key="3">
    <source>
        <dbReference type="Proteomes" id="UP000285060"/>
    </source>
</evidence>
<evidence type="ECO:0000259" key="1">
    <source>
        <dbReference type="Pfam" id="PF12776"/>
    </source>
</evidence>
<name>A0A418AFC4_9STRA</name>
<dbReference type="AlphaFoldDB" id="A0A418AFC4"/>
<dbReference type="EMBL" id="QUSY01003743">
    <property type="protein sequence ID" value="RHY16408.1"/>
    <property type="molecule type" value="Genomic_DNA"/>
</dbReference>
<gene>
    <name evidence="2" type="ORF">DYB32_010649</name>
</gene>
<sequence length="57" mass="6537">MLGKRSRSNYKKEAWAAALKTLNEYRKSLGGKEFTLQQLKSHHDQLKASFATLTKIL</sequence>
<proteinExistence type="predicted"/>
<reference evidence="2 3" key="1">
    <citation type="submission" date="2018-08" db="EMBL/GenBank/DDBJ databases">
        <title>Aphanomyces genome sequencing and annotation.</title>
        <authorList>
            <person name="Minardi D."/>
            <person name="Oidtmann B."/>
            <person name="Van Der Giezen M."/>
            <person name="Studholme D.J."/>
        </authorList>
    </citation>
    <scope>NUCLEOTIDE SEQUENCE [LARGE SCALE GENOMIC DNA]</scope>
    <source>
        <strain evidence="2 3">NJM0002</strain>
    </source>
</reference>
<dbReference type="Pfam" id="PF12776">
    <property type="entry name" value="Myb_DNA-bind_3"/>
    <property type="match status" value="1"/>
</dbReference>
<comment type="caution">
    <text evidence="2">The sequence shown here is derived from an EMBL/GenBank/DDBJ whole genome shotgun (WGS) entry which is preliminary data.</text>
</comment>